<dbReference type="CDD" id="cd00130">
    <property type="entry name" value="PAS"/>
    <property type="match status" value="1"/>
</dbReference>
<dbReference type="PROSITE" id="PS50887">
    <property type="entry name" value="GGDEF"/>
    <property type="match status" value="1"/>
</dbReference>
<dbReference type="SMART" id="SM00267">
    <property type="entry name" value="GGDEF"/>
    <property type="match status" value="1"/>
</dbReference>
<dbReference type="SUPFAM" id="SSF55785">
    <property type="entry name" value="PYP-like sensor domain (PAS domain)"/>
    <property type="match status" value="1"/>
</dbReference>
<dbReference type="InterPro" id="IPR013656">
    <property type="entry name" value="PAS_4"/>
</dbReference>
<dbReference type="FunFam" id="3.30.70.270:FF:000001">
    <property type="entry name" value="Diguanylate cyclase domain protein"/>
    <property type="match status" value="1"/>
</dbReference>
<dbReference type="EMBL" id="WKJJ01000001">
    <property type="protein sequence ID" value="MRV70203.1"/>
    <property type="molecule type" value="Genomic_DNA"/>
</dbReference>
<protein>
    <recommendedName>
        <fullName evidence="1">diguanylate cyclase</fullName>
        <ecNumber evidence="1">2.7.7.65</ecNumber>
    </recommendedName>
</protein>
<dbReference type="Pfam" id="PF00990">
    <property type="entry name" value="GGDEF"/>
    <property type="match status" value="1"/>
</dbReference>
<dbReference type="EC" id="2.7.7.65" evidence="1"/>
<dbReference type="RefSeq" id="WP_154370703.1">
    <property type="nucleotide sequence ID" value="NZ_WKJJ01000001.1"/>
</dbReference>
<evidence type="ECO:0000313" key="5">
    <source>
        <dbReference type="Proteomes" id="UP000446768"/>
    </source>
</evidence>
<dbReference type="GO" id="GO:0043709">
    <property type="term" value="P:cell adhesion involved in single-species biofilm formation"/>
    <property type="evidence" value="ECO:0007669"/>
    <property type="project" value="TreeGrafter"/>
</dbReference>
<sequence length="335" mass="36828">MLDHFPNSPLAQRTAPAIPQHPHLFKRVLGLANLGLIVLDARKRIVLWNQWLASHSGMAANRVEGQELFDLFPELLGQRLELAVHSALTNNIAAHLPQSLNRTPFPLYPSGTWGGERVEQAIAVTPFTEGRERFCLIEISDVSTTVGRERLLRDQAESLRAQSYVDGLTGIANRRHFDVALQRELGRAQRHGSELSLLLMDIDSFKAYNDHFGHQQGDACLAMVAEAFAGKLQRAADLAARYGGEEFAAVLPDTNAEQARQHAEAIRACIAALNITHAPNATRPHVTMSIGVASYDKERLSDGESLLRAADQALYAAKRSGRDRVVVDGDLLPVD</sequence>
<dbReference type="GO" id="GO:0005886">
    <property type="term" value="C:plasma membrane"/>
    <property type="evidence" value="ECO:0007669"/>
    <property type="project" value="TreeGrafter"/>
</dbReference>
<keyword evidence="5" id="KW-1185">Reference proteome</keyword>
<dbReference type="InterPro" id="IPR000160">
    <property type="entry name" value="GGDEF_dom"/>
</dbReference>
<dbReference type="InterPro" id="IPR029787">
    <property type="entry name" value="Nucleotide_cyclase"/>
</dbReference>
<dbReference type="Pfam" id="PF08448">
    <property type="entry name" value="PAS_4"/>
    <property type="match status" value="1"/>
</dbReference>
<evidence type="ECO:0000259" key="3">
    <source>
        <dbReference type="PROSITE" id="PS50887"/>
    </source>
</evidence>
<dbReference type="Gene3D" id="3.30.450.20">
    <property type="entry name" value="PAS domain"/>
    <property type="match status" value="1"/>
</dbReference>
<dbReference type="Gene3D" id="3.30.70.270">
    <property type="match status" value="1"/>
</dbReference>
<dbReference type="Proteomes" id="UP000446768">
    <property type="component" value="Unassembled WGS sequence"/>
</dbReference>
<comment type="catalytic activity">
    <reaction evidence="2">
        <text>2 GTP = 3',3'-c-di-GMP + 2 diphosphate</text>
        <dbReference type="Rhea" id="RHEA:24898"/>
        <dbReference type="ChEBI" id="CHEBI:33019"/>
        <dbReference type="ChEBI" id="CHEBI:37565"/>
        <dbReference type="ChEBI" id="CHEBI:58805"/>
        <dbReference type="EC" id="2.7.7.65"/>
    </reaction>
</comment>
<dbReference type="GO" id="GO:0052621">
    <property type="term" value="F:diguanylate cyclase activity"/>
    <property type="evidence" value="ECO:0007669"/>
    <property type="project" value="UniProtKB-EC"/>
</dbReference>
<feature type="domain" description="GGDEF" evidence="3">
    <location>
        <begin position="193"/>
        <end position="330"/>
    </location>
</feature>
<dbReference type="PANTHER" id="PTHR45138">
    <property type="entry name" value="REGULATORY COMPONENTS OF SENSORY TRANSDUCTION SYSTEM"/>
    <property type="match status" value="1"/>
</dbReference>
<proteinExistence type="predicted"/>
<accession>A0A7X2LQY1</accession>
<reference evidence="4 5" key="1">
    <citation type="submission" date="2019-11" db="EMBL/GenBank/DDBJ databases">
        <title>Novel species isolated from a subtropical stream in China.</title>
        <authorList>
            <person name="Lu H."/>
        </authorList>
    </citation>
    <scope>NUCLEOTIDE SEQUENCE [LARGE SCALE GENOMIC DNA]</scope>
    <source>
        <strain evidence="4 5">FT92W</strain>
    </source>
</reference>
<dbReference type="SUPFAM" id="SSF55073">
    <property type="entry name" value="Nucleotide cyclase"/>
    <property type="match status" value="1"/>
</dbReference>
<dbReference type="InterPro" id="IPR000014">
    <property type="entry name" value="PAS"/>
</dbReference>
<evidence type="ECO:0000256" key="2">
    <source>
        <dbReference type="ARBA" id="ARBA00034247"/>
    </source>
</evidence>
<evidence type="ECO:0000313" key="4">
    <source>
        <dbReference type="EMBL" id="MRV70203.1"/>
    </source>
</evidence>
<dbReference type="GO" id="GO:1902201">
    <property type="term" value="P:negative regulation of bacterial-type flagellum-dependent cell motility"/>
    <property type="evidence" value="ECO:0007669"/>
    <property type="project" value="TreeGrafter"/>
</dbReference>
<dbReference type="CDD" id="cd01949">
    <property type="entry name" value="GGDEF"/>
    <property type="match status" value="1"/>
</dbReference>
<gene>
    <name evidence="4" type="ORF">GJ700_00515</name>
</gene>
<organism evidence="4 5">
    <name type="scientific">Pseudoduganella rivuli</name>
    <dbReference type="NCBI Taxonomy" id="2666085"/>
    <lineage>
        <taxon>Bacteria</taxon>
        <taxon>Pseudomonadati</taxon>
        <taxon>Pseudomonadota</taxon>
        <taxon>Betaproteobacteria</taxon>
        <taxon>Burkholderiales</taxon>
        <taxon>Oxalobacteraceae</taxon>
        <taxon>Telluria group</taxon>
        <taxon>Pseudoduganella</taxon>
    </lineage>
</organism>
<dbReference type="InterPro" id="IPR043128">
    <property type="entry name" value="Rev_trsase/Diguanyl_cyclase"/>
</dbReference>
<dbReference type="PANTHER" id="PTHR45138:SF9">
    <property type="entry name" value="DIGUANYLATE CYCLASE DGCM-RELATED"/>
    <property type="match status" value="1"/>
</dbReference>
<name>A0A7X2LQY1_9BURK</name>
<comment type="caution">
    <text evidence="4">The sequence shown here is derived from an EMBL/GenBank/DDBJ whole genome shotgun (WGS) entry which is preliminary data.</text>
</comment>
<evidence type="ECO:0000256" key="1">
    <source>
        <dbReference type="ARBA" id="ARBA00012528"/>
    </source>
</evidence>
<dbReference type="NCBIfam" id="TIGR00254">
    <property type="entry name" value="GGDEF"/>
    <property type="match status" value="1"/>
</dbReference>
<dbReference type="AlphaFoldDB" id="A0A7X2LQY1"/>
<dbReference type="InterPro" id="IPR035965">
    <property type="entry name" value="PAS-like_dom_sf"/>
</dbReference>
<dbReference type="InterPro" id="IPR050469">
    <property type="entry name" value="Diguanylate_Cyclase"/>
</dbReference>